<dbReference type="FunFam" id="3.30.200.20:FF:000353">
    <property type="entry name" value="Sterile20-like kinase, isoform B"/>
    <property type="match status" value="1"/>
</dbReference>
<gene>
    <name evidence="11" type="ORF">SSS_5995</name>
</gene>
<dbReference type="PANTHER" id="PTHR46538:SF3">
    <property type="entry name" value="PROTEIN KINASE DOMAIN-CONTAINING PROTEIN"/>
    <property type="match status" value="1"/>
</dbReference>
<evidence type="ECO:0000256" key="6">
    <source>
        <dbReference type="ARBA" id="ARBA00022840"/>
    </source>
</evidence>
<evidence type="ECO:0000313" key="12">
    <source>
        <dbReference type="EnsemblMetazoa" id="KAF7490836.1"/>
    </source>
</evidence>
<evidence type="ECO:0000256" key="3">
    <source>
        <dbReference type="ARBA" id="ARBA00022679"/>
    </source>
</evidence>
<evidence type="ECO:0000313" key="11">
    <source>
        <dbReference type="EMBL" id="KAF7490836.1"/>
    </source>
</evidence>
<feature type="compositionally biased region" description="Basic residues" evidence="9">
    <location>
        <begin position="648"/>
        <end position="658"/>
    </location>
</feature>
<feature type="compositionally biased region" description="Low complexity" evidence="9">
    <location>
        <begin position="685"/>
        <end position="695"/>
    </location>
</feature>
<accession>A0A834R8M8</accession>
<feature type="compositionally biased region" description="Basic and acidic residues" evidence="9">
    <location>
        <begin position="438"/>
        <end position="449"/>
    </location>
</feature>
<dbReference type="InterPro" id="IPR051585">
    <property type="entry name" value="STE20_Ser/Thr_Kinases"/>
</dbReference>
<dbReference type="Pfam" id="PF12474">
    <property type="entry name" value="PKK"/>
    <property type="match status" value="2"/>
</dbReference>
<evidence type="ECO:0000313" key="13">
    <source>
        <dbReference type="Proteomes" id="UP000070412"/>
    </source>
</evidence>
<dbReference type="PROSITE" id="PS50011">
    <property type="entry name" value="PROTEIN_KINASE_DOM"/>
    <property type="match status" value="1"/>
</dbReference>
<keyword evidence="2" id="KW-0597">Phosphoprotein</keyword>
<proteinExistence type="predicted"/>
<protein>
    <submittedName>
        <fullName evidence="11">Serine/threonine-protein kinase 10</fullName>
    </submittedName>
</protein>
<reference evidence="13" key="1">
    <citation type="journal article" date="2020" name="PLoS Negl. Trop. Dis.">
        <title>High-quality nuclear genome for Sarcoptes scabiei-A critical resource for a neglected parasite.</title>
        <authorList>
            <person name="Korhonen P.K."/>
            <person name="Gasser R.B."/>
            <person name="Ma G."/>
            <person name="Wang T."/>
            <person name="Stroehlein A.J."/>
            <person name="Young N.D."/>
            <person name="Ang C.S."/>
            <person name="Fernando D.D."/>
            <person name="Lu H.C."/>
            <person name="Taylor S."/>
            <person name="Reynolds S.L."/>
            <person name="Mofiz E."/>
            <person name="Najaraj S.H."/>
            <person name="Gowda H."/>
            <person name="Madugundu A."/>
            <person name="Renuse S."/>
            <person name="Holt D."/>
            <person name="Pandey A."/>
            <person name="Papenfuss A.T."/>
            <person name="Fischer K."/>
        </authorList>
    </citation>
    <scope>NUCLEOTIDE SEQUENCE [LARGE SCALE GENOMIC DNA]</scope>
</reference>
<dbReference type="PANTHER" id="PTHR46538">
    <property type="entry name" value="PROTEIN KINASE DOMAIN-CONTAINING PROTEIN"/>
    <property type="match status" value="1"/>
</dbReference>
<keyword evidence="5 11" id="KW-0418">Kinase</keyword>
<feature type="compositionally biased region" description="Polar residues" evidence="9">
    <location>
        <begin position="614"/>
        <end position="634"/>
    </location>
</feature>
<keyword evidence="13" id="KW-1185">Reference proteome</keyword>
<dbReference type="Proteomes" id="UP000070412">
    <property type="component" value="Unassembled WGS sequence"/>
</dbReference>
<dbReference type="GO" id="GO:0004674">
    <property type="term" value="F:protein serine/threonine kinase activity"/>
    <property type="evidence" value="ECO:0007669"/>
    <property type="project" value="UniProtKB-KW"/>
</dbReference>
<name>A0A834R8M8_SARSC</name>
<evidence type="ECO:0000259" key="10">
    <source>
        <dbReference type="PROSITE" id="PS50011"/>
    </source>
</evidence>
<evidence type="ECO:0000256" key="4">
    <source>
        <dbReference type="ARBA" id="ARBA00022741"/>
    </source>
</evidence>
<dbReference type="SUPFAM" id="SSF56112">
    <property type="entry name" value="Protein kinase-like (PK-like)"/>
    <property type="match status" value="1"/>
</dbReference>
<dbReference type="EMBL" id="WVUK01000062">
    <property type="protein sequence ID" value="KAF7490836.1"/>
    <property type="molecule type" value="Genomic_DNA"/>
</dbReference>
<dbReference type="PROSITE" id="PS00107">
    <property type="entry name" value="PROTEIN_KINASE_ATP"/>
    <property type="match status" value="1"/>
</dbReference>
<reference evidence="11" key="2">
    <citation type="submission" date="2020-01" db="EMBL/GenBank/DDBJ databases">
        <authorList>
            <person name="Korhonen P.K.K."/>
            <person name="Guangxu M.G."/>
            <person name="Wang T.W."/>
            <person name="Stroehlein A.J.S."/>
            <person name="Young N.D."/>
            <person name="Ang C.-S.A."/>
            <person name="Fernando D.W.F."/>
            <person name="Lu H.L."/>
            <person name="Taylor S.T."/>
            <person name="Ehtesham M.E.M."/>
            <person name="Najaraj S.H.N."/>
            <person name="Harsha G.H.G."/>
            <person name="Madugundu A.M."/>
            <person name="Renuse S.R."/>
            <person name="Holt D.H."/>
            <person name="Pandey A.P."/>
            <person name="Papenfuss A.P."/>
            <person name="Gasser R.B.G."/>
            <person name="Fischer K.F."/>
        </authorList>
    </citation>
    <scope>NUCLEOTIDE SEQUENCE</scope>
    <source>
        <strain evidence="11">SSS_KF_BRIS2020</strain>
    </source>
</reference>
<evidence type="ECO:0000256" key="2">
    <source>
        <dbReference type="ARBA" id="ARBA00022553"/>
    </source>
</evidence>
<feature type="compositionally biased region" description="Polar residues" evidence="9">
    <location>
        <begin position="701"/>
        <end position="711"/>
    </location>
</feature>
<dbReference type="Gene3D" id="3.30.200.20">
    <property type="entry name" value="Phosphorylase Kinase, domain 1"/>
    <property type="match status" value="1"/>
</dbReference>
<feature type="domain" description="Protein kinase" evidence="10">
    <location>
        <begin position="42"/>
        <end position="299"/>
    </location>
</feature>
<sequence length="1178" mass="137876">MSSFFERIKNKVFRGANQGLTGTKRKKFFHNIKFDENPEDTWKTVGELGDGAFGKVYKAQNIHNGMFAAAKICELKEDDLEDFVVEIDVLTECRHPNIVQMIEAYFFDGKLWMLIEFCEGGAIDSIMMDLEKPLNEEQIRYVCHEIVRGLKYLHEKKVIHRDLKAGNVLLTLDGDVKIADFGVSARNKNTVQKRDSFIGTPYWMAPEVIMCETIRDNPYDYKVDIWSLGITLIEFAQIEPPNHQMSPMRVLLKIQKGDPPKLDCPKAWSTEFNSFIAKCLTKDCDQRPTAAELLEHPFLKNVTKEDKKLLLPLISEYKAEVVEELTEVNDEEEIHAKETESASNGSNNEEKELSPMVETITTPTSIAINEEVKKTKRLAPQPPILGKNVETETNKQKPSPNENSENIPIIVQDNERSIRPDERSSSDPTTSKLTVESNDDKIFNNGDRHSIENCDQSYATEDQKCQPTSMETKMFETAKTIENGREDSGYQVTIVPKNHSTFIHTNDANEDKRNISIVTIEDNKNISIKTSEKPSDIDNENDFERSTEIDSIITSGSKIFSNEKKSPKKDRKSIVNQRFDEDRIEQNDSRGNIKTTIKVNLNLKSEKEEKSSKHTQPSIESNYLTRIDQVNGSPSRCDARNNINRYNQHIHHHHHHHPQQQSLHQSEDLVKKSKDKSKSLERESSNSSSNFGSVGSHERTNNAFQNLSTEQAIVHRRKKDMNNQDQSSRTRGRSSVSSNHTAQKKTLKTKTRKFIIDGVVVTTTTQKVIYGDCDNKINDNHYLRKQELRELKMIQKHEIKQLQELECRSIAAYDTQEKKFDIEMATLKKTYDGDLESLIRQQKIYVERAEEQQQIDLKLATRRLKQDQERELKIFRDSLKAEQKLLKQEIDMLPKEKRKEDYRLRKEKLDLIHSEKERKFMDSLARNYEYSINKLNQSHREKLAMLERQFLQQKQQLLRAREAAIWELEEKHIYDKYILLKKQLNESFFLQRHQMLIRHEKELEHFKRMNNLQEEELLKRQAIEKRSLPKRIRSEMKTRELMFRESLRISMASLNAVVNSEDEREKLKRFQESEKQRYKAEQSRQELKHRKQIEDLKNHCASVIHELEQIQKDKKKALMEHETLKLKMLEDEHFEELKQWKSQLKPRKQKIEEEFSLQLDEQERFYATSSTSLSSAFE</sequence>
<dbReference type="InterPro" id="IPR000719">
    <property type="entry name" value="Prot_kinase_dom"/>
</dbReference>
<feature type="binding site" evidence="7">
    <location>
        <position position="71"/>
    </location>
    <ligand>
        <name>ATP</name>
        <dbReference type="ChEBI" id="CHEBI:30616"/>
    </ligand>
</feature>
<keyword evidence="1" id="KW-0723">Serine/threonine-protein kinase</keyword>
<keyword evidence="6 7" id="KW-0067">ATP-binding</keyword>
<dbReference type="PROSITE" id="PS00108">
    <property type="entry name" value="PROTEIN_KINASE_ST"/>
    <property type="match status" value="1"/>
</dbReference>
<feature type="compositionally biased region" description="Polar residues" evidence="9">
    <location>
        <begin position="396"/>
        <end position="406"/>
    </location>
</feature>
<keyword evidence="3" id="KW-0808">Transferase</keyword>
<dbReference type="InterPro" id="IPR011009">
    <property type="entry name" value="Kinase-like_dom_sf"/>
</dbReference>
<feature type="coiled-coil region" evidence="8">
    <location>
        <begin position="936"/>
        <end position="971"/>
    </location>
</feature>
<dbReference type="InterPro" id="IPR022165">
    <property type="entry name" value="PKK"/>
</dbReference>
<dbReference type="OrthoDB" id="6506126at2759"/>
<keyword evidence="8" id="KW-0175">Coiled coil</keyword>
<dbReference type="FunFam" id="1.10.510.10:FF:001091">
    <property type="entry name" value="STE family protein kinase"/>
    <property type="match status" value="1"/>
</dbReference>
<evidence type="ECO:0000256" key="9">
    <source>
        <dbReference type="SAM" id="MobiDB-lite"/>
    </source>
</evidence>
<feature type="compositionally biased region" description="Basic and acidic residues" evidence="9">
    <location>
        <begin position="578"/>
        <end position="588"/>
    </location>
</feature>
<evidence type="ECO:0000256" key="1">
    <source>
        <dbReference type="ARBA" id="ARBA00022527"/>
    </source>
</evidence>
<feature type="coiled-coil region" evidence="8">
    <location>
        <begin position="1093"/>
        <end position="1132"/>
    </location>
</feature>
<dbReference type="EnsemblMetazoa" id="SSS_5995s_mrna">
    <property type="protein sequence ID" value="KAF7490836.1"/>
    <property type="gene ID" value="SSS_5995"/>
</dbReference>
<dbReference type="InterPro" id="IPR017441">
    <property type="entry name" value="Protein_kinase_ATP_BS"/>
</dbReference>
<dbReference type="GO" id="GO:0005524">
    <property type="term" value="F:ATP binding"/>
    <property type="evidence" value="ECO:0007669"/>
    <property type="project" value="UniProtKB-UniRule"/>
</dbReference>
<evidence type="ECO:0000256" key="7">
    <source>
        <dbReference type="PROSITE-ProRule" id="PRU10141"/>
    </source>
</evidence>
<feature type="compositionally biased region" description="Basic and acidic residues" evidence="9">
    <location>
        <begin position="665"/>
        <end position="684"/>
    </location>
</feature>
<dbReference type="SMART" id="SM00220">
    <property type="entry name" value="S_TKc"/>
    <property type="match status" value="1"/>
</dbReference>
<keyword evidence="4 7" id="KW-0547">Nucleotide-binding</keyword>
<feature type="region of interest" description="Disordered" evidence="9">
    <location>
        <begin position="604"/>
        <end position="746"/>
    </location>
</feature>
<dbReference type="Pfam" id="PF00069">
    <property type="entry name" value="Pkinase"/>
    <property type="match status" value="1"/>
</dbReference>
<dbReference type="InterPro" id="IPR008271">
    <property type="entry name" value="Ser/Thr_kinase_AS"/>
</dbReference>
<dbReference type="AlphaFoldDB" id="A0A834R8M8"/>
<evidence type="ECO:0000256" key="5">
    <source>
        <dbReference type="ARBA" id="ARBA00022777"/>
    </source>
</evidence>
<reference evidence="12" key="3">
    <citation type="submission" date="2022-06" db="UniProtKB">
        <authorList>
            <consortium name="EnsemblMetazoa"/>
        </authorList>
    </citation>
    <scope>IDENTIFICATION</scope>
</reference>
<feature type="region of interest" description="Disordered" evidence="9">
    <location>
        <begin position="560"/>
        <end position="591"/>
    </location>
</feature>
<evidence type="ECO:0000256" key="8">
    <source>
        <dbReference type="SAM" id="Coils"/>
    </source>
</evidence>
<dbReference type="Gene3D" id="1.10.510.10">
    <property type="entry name" value="Transferase(Phosphotransferase) domain 1"/>
    <property type="match status" value="1"/>
</dbReference>
<feature type="compositionally biased region" description="Polar residues" evidence="9">
    <location>
        <begin position="426"/>
        <end position="436"/>
    </location>
</feature>
<organism evidence="11">
    <name type="scientific">Sarcoptes scabiei</name>
    <name type="common">Itch mite</name>
    <name type="synonym">Acarus scabiei</name>
    <dbReference type="NCBI Taxonomy" id="52283"/>
    <lineage>
        <taxon>Eukaryota</taxon>
        <taxon>Metazoa</taxon>
        <taxon>Ecdysozoa</taxon>
        <taxon>Arthropoda</taxon>
        <taxon>Chelicerata</taxon>
        <taxon>Arachnida</taxon>
        <taxon>Acari</taxon>
        <taxon>Acariformes</taxon>
        <taxon>Sarcoptiformes</taxon>
        <taxon>Astigmata</taxon>
        <taxon>Psoroptidia</taxon>
        <taxon>Sarcoptoidea</taxon>
        <taxon>Sarcoptidae</taxon>
        <taxon>Sarcoptinae</taxon>
        <taxon>Sarcoptes</taxon>
    </lineage>
</organism>
<feature type="region of interest" description="Disordered" evidence="9">
    <location>
        <begin position="327"/>
        <end position="449"/>
    </location>
</feature>
<feature type="compositionally biased region" description="Basic and acidic residues" evidence="9">
    <location>
        <begin position="413"/>
        <end position="425"/>
    </location>
</feature>
<feature type="compositionally biased region" description="Low complexity" evidence="9">
    <location>
        <begin position="727"/>
        <end position="738"/>
    </location>
</feature>